<gene>
    <name evidence="7" type="ORF">DH2020_038207</name>
</gene>
<accession>A0ABR0V0H1</accession>
<evidence type="ECO:0000256" key="4">
    <source>
        <dbReference type="ARBA" id="ARBA00023163"/>
    </source>
</evidence>
<keyword evidence="8" id="KW-1185">Reference proteome</keyword>
<feature type="region of interest" description="Disordered" evidence="6">
    <location>
        <begin position="1"/>
        <end position="26"/>
    </location>
</feature>
<feature type="region of interest" description="Disordered" evidence="6">
    <location>
        <begin position="39"/>
        <end position="73"/>
    </location>
</feature>
<evidence type="ECO:0000256" key="5">
    <source>
        <dbReference type="ARBA" id="ARBA00023242"/>
    </source>
</evidence>
<dbReference type="PANTHER" id="PTHR14440">
    <property type="entry name" value="DNA-DIRECTED RNA POLYMERASE I SUBUNIT RPA49"/>
    <property type="match status" value="1"/>
</dbReference>
<comment type="caution">
    <text evidence="7">The sequence shown here is derived from an EMBL/GenBank/DDBJ whole genome shotgun (WGS) entry which is preliminary data.</text>
</comment>
<keyword evidence="4" id="KW-0804">Transcription</keyword>
<dbReference type="EMBL" id="JABTTQ020001834">
    <property type="protein sequence ID" value="KAK6128043.1"/>
    <property type="molecule type" value="Genomic_DNA"/>
</dbReference>
<comment type="similarity">
    <text evidence="2">Belongs to the eukaryotic RPA49/POLR1E RNA polymerase subunit family.</text>
</comment>
<evidence type="ECO:0000256" key="3">
    <source>
        <dbReference type="ARBA" id="ARBA00022478"/>
    </source>
</evidence>
<evidence type="ECO:0000256" key="1">
    <source>
        <dbReference type="ARBA" id="ARBA00004604"/>
    </source>
</evidence>
<comment type="subcellular location">
    <subcellularLocation>
        <location evidence="1">Nucleus</location>
        <location evidence="1">Nucleolus</location>
    </subcellularLocation>
</comment>
<name>A0ABR0V0H1_REHGL</name>
<evidence type="ECO:0000256" key="6">
    <source>
        <dbReference type="SAM" id="MobiDB-lite"/>
    </source>
</evidence>
<evidence type="ECO:0000313" key="7">
    <source>
        <dbReference type="EMBL" id="KAK6128043.1"/>
    </source>
</evidence>
<reference evidence="7 8" key="1">
    <citation type="journal article" date="2021" name="Comput. Struct. Biotechnol. J.">
        <title>De novo genome assembly of the potent medicinal plant Rehmannia glutinosa using nanopore technology.</title>
        <authorList>
            <person name="Ma L."/>
            <person name="Dong C."/>
            <person name="Song C."/>
            <person name="Wang X."/>
            <person name="Zheng X."/>
            <person name="Niu Y."/>
            <person name="Chen S."/>
            <person name="Feng W."/>
        </authorList>
    </citation>
    <scope>NUCLEOTIDE SEQUENCE [LARGE SCALE GENOMIC DNA]</scope>
    <source>
        <strain evidence="7">DH-2019</strain>
    </source>
</reference>
<sequence length="434" mass="49368">MAKSKEKKRKTELEEEKQSEDIKKEEKLETIDVKIKAIGENPDQKTSPIIGYFPSGYDPLKNSDDPGSDTEPSYSVKVYKSVNSRNPKNPRMQVVVGVSGSQVNFVGTNYSGEATTPQLCNYALGVLDKETGVLKMLPIAANRIFRLEPKVEAMGQPENELPGEDKEEITKEEKADKFRNLTLMYSTKRDIRRDVKRDTLRQTEDPGMQADMDEKLKGIKINTEALEAIASSANARNIPPYDLEATAADKAYPLDKIILKGEWDYLLDIFELAEAGSEVNPDVYPSFVCNRVHKFGTIKDESMRRRMAGIFSYITHLIKYKDKHSMDGVSSTKRHKLPSILSQKFSSLFGSTKNDRIPDEKQKLLISYVLVLSLFADDFRSDPSDIAKDLRMNPLTLRPHYEYLGCKFVRENKVLLATLPVPLEFQTIKRKRRR</sequence>
<keyword evidence="3" id="KW-0240">DNA-directed RNA polymerase</keyword>
<keyword evidence="5" id="KW-0539">Nucleus</keyword>
<dbReference type="Proteomes" id="UP001318860">
    <property type="component" value="Unassembled WGS sequence"/>
</dbReference>
<protein>
    <submittedName>
        <fullName evidence="7">Uncharacterized protein</fullName>
    </submittedName>
</protein>
<feature type="compositionally biased region" description="Basic residues" evidence="6">
    <location>
        <begin position="1"/>
        <end position="10"/>
    </location>
</feature>
<organism evidence="7 8">
    <name type="scientific">Rehmannia glutinosa</name>
    <name type="common">Chinese foxglove</name>
    <dbReference type="NCBI Taxonomy" id="99300"/>
    <lineage>
        <taxon>Eukaryota</taxon>
        <taxon>Viridiplantae</taxon>
        <taxon>Streptophyta</taxon>
        <taxon>Embryophyta</taxon>
        <taxon>Tracheophyta</taxon>
        <taxon>Spermatophyta</taxon>
        <taxon>Magnoliopsida</taxon>
        <taxon>eudicotyledons</taxon>
        <taxon>Gunneridae</taxon>
        <taxon>Pentapetalae</taxon>
        <taxon>asterids</taxon>
        <taxon>lamiids</taxon>
        <taxon>Lamiales</taxon>
        <taxon>Orobanchaceae</taxon>
        <taxon>Rehmannieae</taxon>
        <taxon>Rehmannia</taxon>
    </lineage>
</organism>
<evidence type="ECO:0000313" key="8">
    <source>
        <dbReference type="Proteomes" id="UP001318860"/>
    </source>
</evidence>
<evidence type="ECO:0000256" key="2">
    <source>
        <dbReference type="ARBA" id="ARBA00009430"/>
    </source>
</evidence>
<proteinExistence type="inferred from homology"/>
<dbReference type="Pfam" id="PF06870">
    <property type="entry name" value="RNA_pol_I_A49"/>
    <property type="match status" value="1"/>
</dbReference>
<dbReference type="InterPro" id="IPR009668">
    <property type="entry name" value="RNA_pol-assoc_fac_A49-like"/>
</dbReference>